<evidence type="ECO:0000313" key="6">
    <source>
        <dbReference type="Proteomes" id="UP000238312"/>
    </source>
</evidence>
<dbReference type="InterPro" id="IPR013131">
    <property type="entry name" value="Mannitol_DH_N"/>
</dbReference>
<evidence type="ECO:0000259" key="4">
    <source>
        <dbReference type="Pfam" id="PF08125"/>
    </source>
</evidence>
<dbReference type="PRINTS" id="PR00084">
    <property type="entry name" value="MTLDHDRGNASE"/>
</dbReference>
<dbReference type="InterPro" id="IPR013328">
    <property type="entry name" value="6PGD_dom2"/>
</dbReference>
<gene>
    <name evidence="5" type="ORF">B0I32_11131</name>
</gene>
<dbReference type="InterPro" id="IPR008927">
    <property type="entry name" value="6-PGluconate_DH-like_C_sf"/>
</dbReference>
<organism evidence="5 6">
    <name type="scientific">Nonomuraea fuscirosea</name>
    <dbReference type="NCBI Taxonomy" id="1291556"/>
    <lineage>
        <taxon>Bacteria</taxon>
        <taxon>Bacillati</taxon>
        <taxon>Actinomycetota</taxon>
        <taxon>Actinomycetes</taxon>
        <taxon>Streptosporangiales</taxon>
        <taxon>Streptosporangiaceae</taxon>
        <taxon>Nonomuraea</taxon>
    </lineage>
</organism>
<protein>
    <submittedName>
        <fullName evidence="5">Fructuronate reductase</fullName>
    </submittedName>
</protein>
<dbReference type="EMBL" id="PVNG01000011">
    <property type="protein sequence ID" value="PRX63041.1"/>
    <property type="molecule type" value="Genomic_DNA"/>
</dbReference>
<dbReference type="Proteomes" id="UP000238312">
    <property type="component" value="Unassembled WGS sequence"/>
</dbReference>
<dbReference type="Pfam" id="PF08125">
    <property type="entry name" value="Mannitol_dh_C"/>
    <property type="match status" value="1"/>
</dbReference>
<dbReference type="Pfam" id="PF01232">
    <property type="entry name" value="Mannitol_dh"/>
    <property type="match status" value="1"/>
</dbReference>
<dbReference type="SUPFAM" id="SSF48179">
    <property type="entry name" value="6-phosphogluconate dehydrogenase C-terminal domain-like"/>
    <property type="match status" value="1"/>
</dbReference>
<dbReference type="PANTHER" id="PTHR43362">
    <property type="entry name" value="MANNITOL DEHYDROGENASE DSF1-RELATED"/>
    <property type="match status" value="1"/>
</dbReference>
<feature type="domain" description="Mannitol dehydrogenase N-terminal" evidence="3">
    <location>
        <begin position="2"/>
        <end position="214"/>
    </location>
</feature>
<dbReference type="SUPFAM" id="SSF51735">
    <property type="entry name" value="NAD(P)-binding Rossmann-fold domains"/>
    <property type="match status" value="1"/>
</dbReference>
<dbReference type="Gene3D" id="1.10.1040.10">
    <property type="entry name" value="N-(1-d-carboxylethyl)-l-norvaline Dehydrogenase, domain 2"/>
    <property type="match status" value="1"/>
</dbReference>
<dbReference type="RefSeq" id="WP_106243694.1">
    <property type="nucleotide sequence ID" value="NZ_PVNG01000011.1"/>
</dbReference>
<comment type="caution">
    <text evidence="5">The sequence shown here is derived from an EMBL/GenBank/DDBJ whole genome shotgun (WGS) entry which is preliminary data.</text>
</comment>
<feature type="domain" description="Mannitol dehydrogenase C-terminal" evidence="4">
    <location>
        <begin position="223"/>
        <end position="399"/>
    </location>
</feature>
<evidence type="ECO:0000256" key="2">
    <source>
        <dbReference type="ARBA" id="ARBA00048615"/>
    </source>
</evidence>
<evidence type="ECO:0000313" key="5">
    <source>
        <dbReference type="EMBL" id="PRX63041.1"/>
    </source>
</evidence>
<reference evidence="5 6" key="1">
    <citation type="submission" date="2018-03" db="EMBL/GenBank/DDBJ databases">
        <title>Genomic Encyclopedia of Type Strains, Phase III (KMG-III): the genomes of soil and plant-associated and newly described type strains.</title>
        <authorList>
            <person name="Whitman W."/>
        </authorList>
    </citation>
    <scope>NUCLEOTIDE SEQUENCE [LARGE SCALE GENOMIC DNA]</scope>
    <source>
        <strain evidence="5 6">CGMCC 4.7104</strain>
    </source>
</reference>
<dbReference type="PANTHER" id="PTHR43362:SF1">
    <property type="entry name" value="MANNITOL DEHYDROGENASE 2-RELATED"/>
    <property type="match status" value="1"/>
</dbReference>
<dbReference type="InterPro" id="IPR000669">
    <property type="entry name" value="Mannitol_DH"/>
</dbReference>
<name>A0A2T0MVT8_9ACTN</name>
<dbReference type="GO" id="GO:0008926">
    <property type="term" value="F:mannitol-1-phosphate 5-dehydrogenase activity"/>
    <property type="evidence" value="ECO:0007669"/>
    <property type="project" value="UniProtKB-EC"/>
</dbReference>
<dbReference type="AlphaFoldDB" id="A0A2T0MVT8"/>
<proteinExistence type="predicted"/>
<sequence length="418" mass="44708">MIVHFGLGAFHRAHQAVHTQEAGDGWAICAVAPRSPDVVRALRAQDHRYTLLVSDGDDVSATEISSVRRVLHAPTETEQVVRQVADPATRVITLTITEKAYADTRPGSAIGLLAAGLTRRAADGGGPVAVVSCDNLLANGRRLREAVRNACGSVPEGVSFPATVVDRMVPATTREDLATAAKLTGREDLAAVVAEPYSQWVLQDDFPGGRPAWERAGARFVADVEPYERAKLRILNGAHSTLAYTGALTGVEHVADALGDPVLARLAGRLIREDVLPTLTAPPGVDLREYGERVLSRMRNRALRHRCAQIAMDGSLKVPIRLLGTVRDRLAAGGMPRWACLAVAVWLRHVTVATDDAGRPVEVSDPRADELRRLAHDPRGLLAAVAPDLADHAEVAGRIRADLADFAAYGVRDCLSGA</sequence>
<dbReference type="OrthoDB" id="271711at2"/>
<dbReference type="Gene3D" id="3.40.50.720">
    <property type="entry name" value="NAD(P)-binding Rossmann-like Domain"/>
    <property type="match status" value="1"/>
</dbReference>
<evidence type="ECO:0000259" key="3">
    <source>
        <dbReference type="Pfam" id="PF01232"/>
    </source>
</evidence>
<dbReference type="InterPro" id="IPR036291">
    <property type="entry name" value="NAD(P)-bd_dom_sf"/>
</dbReference>
<evidence type="ECO:0000256" key="1">
    <source>
        <dbReference type="ARBA" id="ARBA00023002"/>
    </source>
</evidence>
<comment type="catalytic activity">
    <reaction evidence="2">
        <text>D-mannitol 1-phosphate + NAD(+) = beta-D-fructose 6-phosphate + NADH + H(+)</text>
        <dbReference type="Rhea" id="RHEA:19661"/>
        <dbReference type="ChEBI" id="CHEBI:15378"/>
        <dbReference type="ChEBI" id="CHEBI:57540"/>
        <dbReference type="ChEBI" id="CHEBI:57634"/>
        <dbReference type="ChEBI" id="CHEBI:57945"/>
        <dbReference type="ChEBI" id="CHEBI:61381"/>
        <dbReference type="EC" id="1.1.1.17"/>
    </reaction>
</comment>
<keyword evidence="1" id="KW-0560">Oxidoreductase</keyword>
<keyword evidence="6" id="KW-1185">Reference proteome</keyword>
<dbReference type="InterPro" id="IPR050988">
    <property type="entry name" value="Mannitol_DH/Oxidoreductase"/>
</dbReference>
<dbReference type="InterPro" id="IPR013118">
    <property type="entry name" value="Mannitol_DH_C"/>
</dbReference>
<accession>A0A2T0MVT8</accession>